<gene>
    <name evidence="2" type="ORF">SAMN04487992_102304</name>
</gene>
<accession>A0A1G7EGE0</accession>
<feature type="signal peptide" evidence="1">
    <location>
        <begin position="1"/>
        <end position="27"/>
    </location>
</feature>
<feature type="chain" id="PRO_5010223385" description="Membrane metalloprotease" evidence="1">
    <location>
        <begin position="28"/>
        <end position="276"/>
    </location>
</feature>
<protein>
    <recommendedName>
        <fullName evidence="4">Membrane metalloprotease</fullName>
    </recommendedName>
</protein>
<dbReference type="Proteomes" id="UP000182114">
    <property type="component" value="Unassembled WGS sequence"/>
</dbReference>
<dbReference type="eggNOG" id="COG1913">
    <property type="taxonomic scope" value="Bacteria"/>
</dbReference>
<reference evidence="3" key="1">
    <citation type="submission" date="2016-10" db="EMBL/GenBank/DDBJ databases">
        <authorList>
            <person name="Varghese N."/>
            <person name="Submissions S."/>
        </authorList>
    </citation>
    <scope>NUCLEOTIDE SEQUENCE [LARGE SCALE GENOMIC DNA]</scope>
    <source>
        <strain evidence="3">DSM 24729</strain>
    </source>
</reference>
<keyword evidence="3" id="KW-1185">Reference proteome</keyword>
<keyword evidence="1" id="KW-0732">Signal</keyword>
<evidence type="ECO:0000256" key="1">
    <source>
        <dbReference type="SAM" id="SignalP"/>
    </source>
</evidence>
<dbReference type="EMBL" id="FNBD01000002">
    <property type="protein sequence ID" value="SDE62740.1"/>
    <property type="molecule type" value="Genomic_DNA"/>
</dbReference>
<dbReference type="AlphaFoldDB" id="A0A1G7EGE0"/>
<proteinExistence type="predicted"/>
<dbReference type="RefSeq" id="WP_074537575.1">
    <property type="nucleotide sequence ID" value="NZ_FNBD01000002.1"/>
</dbReference>
<sequence>MKKSFPVVLLLALLVFVNCSKSTSTDAESSGSTDPNVTINKVPNLQGTGDSANDFLSNTNFDKLLIEIGYVTGFKPDETAIDDFIEFIKETTFKETVKIQYLELSSSGKENLSINEVDEIIQEERTAYNTDDTLALFIYFSDAPSDEDEPEEDLVTLGAAFRNTSLVIYESTIIDLANKSFRVDVATVETATLHHELGHLLGLVNIGTEMVNDHEGTFTNEDGVETPSQHCNQDGCLMRAELEFGAAMKEAITAKNGQVPELDVECLRDLKANGGR</sequence>
<organism evidence="2 3">
    <name type="scientific">Cellulophaga baltica</name>
    <dbReference type="NCBI Taxonomy" id="76594"/>
    <lineage>
        <taxon>Bacteria</taxon>
        <taxon>Pseudomonadati</taxon>
        <taxon>Bacteroidota</taxon>
        <taxon>Flavobacteriia</taxon>
        <taxon>Flavobacteriales</taxon>
        <taxon>Flavobacteriaceae</taxon>
        <taxon>Cellulophaga</taxon>
    </lineage>
</organism>
<evidence type="ECO:0000313" key="2">
    <source>
        <dbReference type="EMBL" id="SDE62740.1"/>
    </source>
</evidence>
<evidence type="ECO:0000313" key="3">
    <source>
        <dbReference type="Proteomes" id="UP000182114"/>
    </source>
</evidence>
<evidence type="ECO:0008006" key="4">
    <source>
        <dbReference type="Google" id="ProtNLM"/>
    </source>
</evidence>
<dbReference type="SUPFAM" id="SSF55486">
    <property type="entry name" value="Metalloproteases ('zincins'), catalytic domain"/>
    <property type="match status" value="1"/>
</dbReference>
<name>A0A1G7EGE0_9FLAO</name>